<sequence>MITLDEFQEGQQIRRRKNAPRPQKHSFDFTGIIKCGECGCAITAEIKKKFIKTTKEYKVYTYYHCTRRKIGSTCTQKEVITEDNLVKEILDFVDRFAIEPQFLDWALEHLKNTEGKETEKANKVTEMQEDTLRKTENQLGHCRQTKQNF</sequence>
<evidence type="ECO:0000313" key="2">
    <source>
        <dbReference type="EMBL" id="OGH80790.1"/>
    </source>
</evidence>
<dbReference type="InterPro" id="IPR025827">
    <property type="entry name" value="Zn_ribbon_recom_dom"/>
</dbReference>
<dbReference type="Pfam" id="PF13408">
    <property type="entry name" value="Zn_ribbon_recom"/>
    <property type="match status" value="1"/>
</dbReference>
<dbReference type="EMBL" id="MFQK01000028">
    <property type="protein sequence ID" value="OGH80790.1"/>
    <property type="molecule type" value="Genomic_DNA"/>
</dbReference>
<gene>
    <name evidence="2" type="ORF">A3I29_04865</name>
</gene>
<evidence type="ECO:0000259" key="1">
    <source>
        <dbReference type="Pfam" id="PF13408"/>
    </source>
</evidence>
<name>A0A1F6NAK5_9BACT</name>
<evidence type="ECO:0000313" key="3">
    <source>
        <dbReference type="Proteomes" id="UP000178726"/>
    </source>
</evidence>
<accession>A0A1F6NAK5</accession>
<protein>
    <recommendedName>
        <fullName evidence="1">Recombinase zinc beta ribbon domain-containing protein</fullName>
    </recommendedName>
</protein>
<comment type="caution">
    <text evidence="2">The sequence shown here is derived from an EMBL/GenBank/DDBJ whole genome shotgun (WGS) entry which is preliminary data.</text>
</comment>
<proteinExistence type="predicted"/>
<dbReference type="Proteomes" id="UP000178726">
    <property type="component" value="Unassembled WGS sequence"/>
</dbReference>
<feature type="domain" description="Recombinase zinc beta ribbon" evidence="1">
    <location>
        <begin position="29"/>
        <end position="93"/>
    </location>
</feature>
<reference evidence="2 3" key="1">
    <citation type="journal article" date="2016" name="Nat. Commun.">
        <title>Thousands of microbial genomes shed light on interconnected biogeochemical processes in an aquifer system.</title>
        <authorList>
            <person name="Anantharaman K."/>
            <person name="Brown C.T."/>
            <person name="Hug L.A."/>
            <person name="Sharon I."/>
            <person name="Castelle C.J."/>
            <person name="Probst A.J."/>
            <person name="Thomas B.C."/>
            <person name="Singh A."/>
            <person name="Wilkins M.J."/>
            <person name="Karaoz U."/>
            <person name="Brodie E.L."/>
            <person name="Williams K.H."/>
            <person name="Hubbard S.S."/>
            <person name="Banfield J.F."/>
        </authorList>
    </citation>
    <scope>NUCLEOTIDE SEQUENCE [LARGE SCALE GENOMIC DNA]</scope>
</reference>
<dbReference type="AlphaFoldDB" id="A0A1F6NAK5"/>
<organism evidence="2 3">
    <name type="scientific">Candidatus Magasanikbacteria bacterium RIFCSPLOWO2_02_FULL_44_11</name>
    <dbReference type="NCBI Taxonomy" id="1798689"/>
    <lineage>
        <taxon>Bacteria</taxon>
        <taxon>Candidatus Magasanikiibacteriota</taxon>
    </lineage>
</organism>